<dbReference type="EMBL" id="BAEO01000015">
    <property type="protein sequence ID" value="GAC18288.1"/>
    <property type="molecule type" value="Genomic_DNA"/>
</dbReference>
<comment type="caution">
    <text evidence="1">The sequence shown here is derived from an EMBL/GenBank/DDBJ whole genome shotgun (WGS) entry which is preliminary data.</text>
</comment>
<organism evidence="1 2">
    <name type="scientific">Paraglaciecola arctica BSs20135</name>
    <dbReference type="NCBI Taxonomy" id="493475"/>
    <lineage>
        <taxon>Bacteria</taxon>
        <taxon>Pseudomonadati</taxon>
        <taxon>Pseudomonadota</taxon>
        <taxon>Gammaproteobacteria</taxon>
        <taxon>Alteromonadales</taxon>
        <taxon>Alteromonadaceae</taxon>
        <taxon>Paraglaciecola</taxon>
    </lineage>
</organism>
<proteinExistence type="predicted"/>
<dbReference type="STRING" id="493475.GARC_1312"/>
<reference evidence="1 2" key="1">
    <citation type="journal article" date="2017" name="Antonie Van Leeuwenhoek">
        <title>Rhizobium rhizosphaerae sp. nov., a novel species isolated from rice rhizosphere.</title>
        <authorList>
            <person name="Zhao J.J."/>
            <person name="Zhang J."/>
            <person name="Zhang R.J."/>
            <person name="Zhang C.W."/>
            <person name="Yin H.Q."/>
            <person name="Zhang X.X."/>
        </authorList>
    </citation>
    <scope>NUCLEOTIDE SEQUENCE [LARGE SCALE GENOMIC DNA]</scope>
    <source>
        <strain evidence="1 2">BSs20135</strain>
    </source>
</reference>
<evidence type="ECO:0000313" key="1">
    <source>
        <dbReference type="EMBL" id="GAC18288.1"/>
    </source>
</evidence>
<evidence type="ECO:0000313" key="2">
    <source>
        <dbReference type="Proteomes" id="UP000006327"/>
    </source>
</evidence>
<gene>
    <name evidence="1" type="ORF">GARC_1312</name>
</gene>
<dbReference type="RefSeq" id="WP_007617968.1">
    <property type="nucleotide sequence ID" value="NZ_BAEO01000015.1"/>
</dbReference>
<accession>K6YNU5</accession>
<protein>
    <submittedName>
        <fullName evidence="1">Uncharacterized protein</fullName>
    </submittedName>
</protein>
<dbReference type="AlphaFoldDB" id="K6YNU5"/>
<name>K6YNU5_9ALTE</name>
<sequence length="77" mass="8728">MVALAQTIDHLIEEQVNDGSAHSEIEAEQMIISVLAERVIDRKIAESQEQVRNGQYSEFNDEFMTNLLAQAKTRHSV</sequence>
<keyword evidence="2" id="KW-1185">Reference proteome</keyword>
<dbReference type="Proteomes" id="UP000006327">
    <property type="component" value="Unassembled WGS sequence"/>
</dbReference>